<dbReference type="PANTHER" id="PTHR11360">
    <property type="entry name" value="MONOCARBOXYLATE TRANSPORTER"/>
    <property type="match status" value="1"/>
</dbReference>
<dbReference type="InterPro" id="IPR050327">
    <property type="entry name" value="Proton-linked_MCT"/>
</dbReference>
<dbReference type="CDD" id="cd17352">
    <property type="entry name" value="MFS_MCT_SLC16"/>
    <property type="match status" value="1"/>
</dbReference>
<reference evidence="5 6" key="2">
    <citation type="submission" date="2018-11" db="EMBL/GenBank/DDBJ databases">
        <authorList>
            <consortium name="Pathogen Informatics"/>
        </authorList>
    </citation>
    <scope>NUCLEOTIDE SEQUENCE [LARGE SCALE GENOMIC DNA]</scope>
</reference>
<dbReference type="STRING" id="42155.A0A0R3QMJ3"/>
<dbReference type="GO" id="GO:0008028">
    <property type="term" value="F:monocarboxylic acid transmembrane transporter activity"/>
    <property type="evidence" value="ECO:0007669"/>
    <property type="project" value="TreeGrafter"/>
</dbReference>
<dbReference type="InterPro" id="IPR011701">
    <property type="entry name" value="MFS"/>
</dbReference>
<feature type="transmembrane region" description="Helical" evidence="3">
    <location>
        <begin position="168"/>
        <end position="190"/>
    </location>
</feature>
<feature type="transmembrane region" description="Helical" evidence="3">
    <location>
        <begin position="490"/>
        <end position="510"/>
    </location>
</feature>
<feature type="transmembrane region" description="Helical" evidence="3">
    <location>
        <begin position="40"/>
        <end position="62"/>
    </location>
</feature>
<organism evidence="7">
    <name type="scientific">Brugia timori</name>
    <dbReference type="NCBI Taxonomy" id="42155"/>
    <lineage>
        <taxon>Eukaryota</taxon>
        <taxon>Metazoa</taxon>
        <taxon>Ecdysozoa</taxon>
        <taxon>Nematoda</taxon>
        <taxon>Chromadorea</taxon>
        <taxon>Rhabditida</taxon>
        <taxon>Spirurina</taxon>
        <taxon>Spiruromorpha</taxon>
        <taxon>Filarioidea</taxon>
        <taxon>Onchocercidae</taxon>
        <taxon>Brugia</taxon>
    </lineage>
</organism>
<evidence type="ECO:0000259" key="4">
    <source>
        <dbReference type="PROSITE" id="PS50850"/>
    </source>
</evidence>
<gene>
    <name evidence="5" type="ORF">BTMF_LOCUS6979</name>
</gene>
<dbReference type="PANTHER" id="PTHR11360:SF238">
    <property type="entry name" value="SD10469P"/>
    <property type="match status" value="1"/>
</dbReference>
<feature type="transmembrane region" description="Helical" evidence="3">
    <location>
        <begin position="431"/>
        <end position="451"/>
    </location>
</feature>
<feature type="transmembrane region" description="Helical" evidence="3">
    <location>
        <begin position="354"/>
        <end position="376"/>
    </location>
</feature>
<evidence type="ECO:0000313" key="6">
    <source>
        <dbReference type="Proteomes" id="UP000280834"/>
    </source>
</evidence>
<feature type="transmembrane region" description="Helical" evidence="3">
    <location>
        <begin position="74"/>
        <end position="94"/>
    </location>
</feature>
<dbReference type="PROSITE" id="PS50850">
    <property type="entry name" value="MFS"/>
    <property type="match status" value="1"/>
</dbReference>
<feature type="transmembrane region" description="Helical" evidence="3">
    <location>
        <begin position="457"/>
        <end position="478"/>
    </location>
</feature>
<protein>
    <submittedName>
        <fullName evidence="7">MFS domain-containing protein</fullName>
    </submittedName>
</protein>
<dbReference type="InterPro" id="IPR020846">
    <property type="entry name" value="MFS_dom"/>
</dbReference>
<comment type="subcellular location">
    <subcellularLocation>
        <location evidence="1">Membrane</location>
        <topology evidence="1">Multi-pass membrane protein</topology>
    </subcellularLocation>
</comment>
<dbReference type="Gene3D" id="1.20.1250.20">
    <property type="entry name" value="MFS general substrate transporter like domains"/>
    <property type="match status" value="1"/>
</dbReference>
<dbReference type="Pfam" id="PF07690">
    <property type="entry name" value="MFS_1"/>
    <property type="match status" value="1"/>
</dbReference>
<dbReference type="WBParaSite" id="BTMF_0000892801-mRNA-1">
    <property type="protein sequence ID" value="BTMF_0000892801-mRNA-1"/>
    <property type="gene ID" value="BTMF_0000892801"/>
</dbReference>
<dbReference type="Proteomes" id="UP000280834">
    <property type="component" value="Unassembled WGS sequence"/>
</dbReference>
<keyword evidence="3" id="KW-1133">Transmembrane helix</keyword>
<keyword evidence="3" id="KW-0812">Transmembrane</keyword>
<feature type="transmembrane region" description="Helical" evidence="3">
    <location>
        <begin position="106"/>
        <end position="128"/>
    </location>
</feature>
<feature type="region of interest" description="Disordered" evidence="2">
    <location>
        <begin position="256"/>
        <end position="282"/>
    </location>
</feature>
<feature type="transmembrane region" description="Helical" evidence="3">
    <location>
        <begin position="402"/>
        <end position="419"/>
    </location>
</feature>
<keyword evidence="3" id="KW-0472">Membrane</keyword>
<evidence type="ECO:0000256" key="3">
    <source>
        <dbReference type="SAM" id="Phobius"/>
    </source>
</evidence>
<keyword evidence="6" id="KW-1185">Reference proteome</keyword>
<feature type="domain" description="Major facilitator superfamily (MFS) profile" evidence="4">
    <location>
        <begin position="45"/>
        <end position="546"/>
    </location>
</feature>
<feature type="transmembrane region" description="Helical" evidence="3">
    <location>
        <begin position="522"/>
        <end position="544"/>
    </location>
</feature>
<feature type="compositionally biased region" description="Basic and acidic residues" evidence="2">
    <location>
        <begin position="262"/>
        <end position="271"/>
    </location>
</feature>
<proteinExistence type="predicted"/>
<name>A0A0R3QMJ3_9BILA</name>
<sequence>MPCCAMKNEKDCLAADGVLIRGSSSKTNSGLPISPPDGGYGWVIVLASFFANVIVDGIIYSIGETLVEIWEQDFRTTAMQASIVQSLLTGFYFLAGPMASGLTNLFGCRLVVIAGSITTFVGFILSSIVPTLSLLYITFGIIGGIGFGLVYLPSILVVNQYFEKRRALAMGIAVCGSGIGTTVFSQLFPFLLEVCENNWRHFLVYAAFITLLSVLCGLCYRKIPLEIPSEDNEVERIHQLSLEYWLTKKGPFTSYTNDNTNEMDKRMKSDSDSSYEGNDGHDSLSSQLTINHSISMSSLQGKVFQDEAEEMTGNYLMMISRTTTQVPLQKSRKAFPLQNILRSMIDTSLLSDPSFILIAITAFLTLCCLFVPFIFLGKQAQSDICNRSFQAIKVGATSSQQSYLLFVIGLVNIFGRILCGLISDLPNVDPLFIHNLGIIIGGLATCIVPLLTQYWMYVVYTIPFAWSVACFSSLRAIICIELLGLEKFSNAFGMMMLSMGIAALIGPPLAALFKDLSGNFDLSFYVMGSLLTLSGVLCIPLRIVKSRISNPRLPRNTRQSGLQSMNITERF</sequence>
<dbReference type="SUPFAM" id="SSF103473">
    <property type="entry name" value="MFS general substrate transporter"/>
    <property type="match status" value="1"/>
</dbReference>
<evidence type="ECO:0000256" key="2">
    <source>
        <dbReference type="SAM" id="MobiDB-lite"/>
    </source>
</evidence>
<feature type="transmembrane region" description="Helical" evidence="3">
    <location>
        <begin position="202"/>
        <end position="220"/>
    </location>
</feature>
<accession>A0A0R3QMJ3</accession>
<evidence type="ECO:0000313" key="5">
    <source>
        <dbReference type="EMBL" id="VDO23192.1"/>
    </source>
</evidence>
<evidence type="ECO:0000256" key="1">
    <source>
        <dbReference type="ARBA" id="ARBA00004141"/>
    </source>
</evidence>
<dbReference type="AlphaFoldDB" id="A0A0R3QMJ3"/>
<dbReference type="GO" id="GO:0016020">
    <property type="term" value="C:membrane"/>
    <property type="evidence" value="ECO:0007669"/>
    <property type="project" value="UniProtKB-SubCell"/>
</dbReference>
<dbReference type="InterPro" id="IPR036259">
    <property type="entry name" value="MFS_trans_sf"/>
</dbReference>
<evidence type="ECO:0000313" key="7">
    <source>
        <dbReference type="WBParaSite" id="BTMF_0000892801-mRNA-1"/>
    </source>
</evidence>
<reference evidence="7" key="1">
    <citation type="submission" date="2017-02" db="UniProtKB">
        <authorList>
            <consortium name="WormBaseParasite"/>
        </authorList>
    </citation>
    <scope>IDENTIFICATION</scope>
</reference>
<dbReference type="EMBL" id="UZAG01015765">
    <property type="protein sequence ID" value="VDO23192.1"/>
    <property type="molecule type" value="Genomic_DNA"/>
</dbReference>
<feature type="transmembrane region" description="Helical" evidence="3">
    <location>
        <begin position="134"/>
        <end position="156"/>
    </location>
</feature>